<gene>
    <name evidence="1" type="ORF">KK078_21440</name>
</gene>
<organism evidence="1 2">
    <name type="scientific">Dawidia soli</name>
    <dbReference type="NCBI Taxonomy" id="2782352"/>
    <lineage>
        <taxon>Bacteria</taxon>
        <taxon>Pseudomonadati</taxon>
        <taxon>Bacteroidota</taxon>
        <taxon>Cytophagia</taxon>
        <taxon>Cytophagales</taxon>
        <taxon>Chryseotaleaceae</taxon>
        <taxon>Dawidia</taxon>
    </lineage>
</organism>
<comment type="caution">
    <text evidence="1">The sequence shown here is derived from an EMBL/GenBank/DDBJ whole genome shotgun (WGS) entry which is preliminary data.</text>
</comment>
<protein>
    <submittedName>
        <fullName evidence="1">Uncharacterized protein</fullName>
    </submittedName>
</protein>
<sequence>MLELTANYHIRVANGKRARGYEYEIVSYEEYEKLKQGIETVLDEILDNLKQFNGSPVVQKQNEPLKEKKVSKLVE</sequence>
<dbReference type="RefSeq" id="WP_254092370.1">
    <property type="nucleotide sequence ID" value="NZ_JAHESC010000036.1"/>
</dbReference>
<proteinExistence type="predicted"/>
<evidence type="ECO:0000313" key="2">
    <source>
        <dbReference type="Proteomes" id="UP001319180"/>
    </source>
</evidence>
<dbReference type="EMBL" id="JAHESC010000036">
    <property type="protein sequence ID" value="MBT1689145.1"/>
    <property type="molecule type" value="Genomic_DNA"/>
</dbReference>
<dbReference type="AlphaFoldDB" id="A0AAP2DE78"/>
<name>A0AAP2DE78_9BACT</name>
<evidence type="ECO:0000313" key="1">
    <source>
        <dbReference type="EMBL" id="MBT1689145.1"/>
    </source>
</evidence>
<dbReference type="Proteomes" id="UP001319180">
    <property type="component" value="Unassembled WGS sequence"/>
</dbReference>
<reference evidence="1 2" key="1">
    <citation type="submission" date="2021-05" db="EMBL/GenBank/DDBJ databases">
        <title>A Polyphasic approach of four new species of the genus Ohtaekwangia: Ohtaekwangia histidinii sp. nov., Ohtaekwangia cretensis sp. nov., Ohtaekwangia indiensis sp. nov., Ohtaekwangia reichenbachii sp. nov. from diverse environment.</title>
        <authorList>
            <person name="Octaviana S."/>
        </authorList>
    </citation>
    <scope>NUCLEOTIDE SEQUENCE [LARGE SCALE GENOMIC DNA]</scope>
    <source>
        <strain evidence="1 2">PWU37</strain>
    </source>
</reference>
<accession>A0AAP2DE78</accession>
<keyword evidence="2" id="KW-1185">Reference proteome</keyword>